<gene>
    <name evidence="9" type="ORF">cand_014530</name>
</gene>
<keyword evidence="4 7" id="KW-0256">Endoplasmic reticulum</keyword>
<dbReference type="GeneID" id="92365638"/>
<keyword evidence="3 7" id="KW-0812">Transmembrane</keyword>
<evidence type="ECO:0000313" key="9">
    <source>
        <dbReference type="EMBL" id="OII77637.1"/>
    </source>
</evidence>
<comment type="function">
    <text evidence="7">May be involved in the degradation of misfolded endoplasmic reticulum (ER) luminal proteins.</text>
</comment>
<dbReference type="PANTHER" id="PTHR11009">
    <property type="entry name" value="DER1-LIKE PROTEIN, DERLIN"/>
    <property type="match status" value="1"/>
</dbReference>
<feature type="transmembrane region" description="Helical" evidence="7">
    <location>
        <begin position="55"/>
        <end position="79"/>
    </location>
</feature>
<feature type="region of interest" description="Disordered" evidence="8">
    <location>
        <begin position="242"/>
        <end position="276"/>
    </location>
</feature>
<name>A0A1J4MXI1_9CRYT</name>
<organism evidence="9 10">
    <name type="scientific">Cryptosporidium andersoni</name>
    <dbReference type="NCBI Taxonomy" id="117008"/>
    <lineage>
        <taxon>Eukaryota</taxon>
        <taxon>Sar</taxon>
        <taxon>Alveolata</taxon>
        <taxon>Apicomplexa</taxon>
        <taxon>Conoidasida</taxon>
        <taxon>Coccidia</taxon>
        <taxon>Eucoccidiorida</taxon>
        <taxon>Eimeriorina</taxon>
        <taxon>Cryptosporidiidae</taxon>
        <taxon>Cryptosporidium</taxon>
    </lineage>
</organism>
<sequence length="276" mass="31314">MFEDSTPQSWFANLPPISRFMLCTTFVMTVLCSFGLLNPWYIILDWPLVVKKVQIWRLISNFFYVGHFSLGWIMSQWMFISFSSKLEKSGVLGVSEGSYLYFIMVLMMIIDFIAIAFNFPEGKRVNGSCLIFAIIYYWSRRFPSSPVSIWGFILQAYQLPFALLLLDILTGNSIFDDVLGLLAGHSLHYMRDILPGADRSNILHHPPKSFDTIVIYASNIMSKYIYDFSDISSHPNVIHPNTMGATNGLDRGSHSNNRGNAQPQAFSGQGFRLGNS</sequence>
<evidence type="ECO:0000256" key="3">
    <source>
        <dbReference type="ARBA" id="ARBA00022692"/>
    </source>
</evidence>
<protein>
    <recommendedName>
        <fullName evidence="7">Derlin</fullName>
    </recommendedName>
</protein>
<comment type="caution">
    <text evidence="9">The sequence shown here is derived from an EMBL/GenBank/DDBJ whole genome shotgun (WGS) entry which is preliminary data.</text>
</comment>
<dbReference type="OrthoDB" id="1716531at2759"/>
<evidence type="ECO:0000256" key="5">
    <source>
        <dbReference type="ARBA" id="ARBA00022989"/>
    </source>
</evidence>
<comment type="caution">
    <text evidence="7">Lacks conserved residue(s) required for the propagation of feature annotation.</text>
</comment>
<evidence type="ECO:0000256" key="8">
    <source>
        <dbReference type="SAM" id="MobiDB-lite"/>
    </source>
</evidence>
<evidence type="ECO:0000313" key="10">
    <source>
        <dbReference type="Proteomes" id="UP000186804"/>
    </source>
</evidence>
<dbReference type="InterPro" id="IPR035952">
    <property type="entry name" value="Rhomboid-like_sf"/>
</dbReference>
<evidence type="ECO:0000256" key="7">
    <source>
        <dbReference type="RuleBase" id="RU363059"/>
    </source>
</evidence>
<dbReference type="SUPFAM" id="SSF144091">
    <property type="entry name" value="Rhomboid-like"/>
    <property type="match status" value="1"/>
</dbReference>
<dbReference type="Pfam" id="PF04511">
    <property type="entry name" value="DER1"/>
    <property type="match status" value="1"/>
</dbReference>
<keyword evidence="6 7" id="KW-0472">Membrane</keyword>
<accession>A0A1J4MXI1</accession>
<dbReference type="GO" id="GO:0005789">
    <property type="term" value="C:endoplasmic reticulum membrane"/>
    <property type="evidence" value="ECO:0007669"/>
    <property type="project" value="UniProtKB-SubCell"/>
</dbReference>
<comment type="similarity">
    <text evidence="2 7">Belongs to the derlin family.</text>
</comment>
<dbReference type="AlphaFoldDB" id="A0A1J4MXI1"/>
<feature type="compositionally biased region" description="Polar residues" evidence="8">
    <location>
        <begin position="254"/>
        <end position="267"/>
    </location>
</feature>
<evidence type="ECO:0000256" key="6">
    <source>
        <dbReference type="ARBA" id="ARBA00023136"/>
    </source>
</evidence>
<dbReference type="RefSeq" id="XP_067069483.1">
    <property type="nucleotide sequence ID" value="XM_067211688.1"/>
</dbReference>
<evidence type="ECO:0000256" key="2">
    <source>
        <dbReference type="ARBA" id="ARBA00008917"/>
    </source>
</evidence>
<dbReference type="GO" id="GO:0006950">
    <property type="term" value="P:response to stress"/>
    <property type="evidence" value="ECO:0007669"/>
    <property type="project" value="UniProtKB-ARBA"/>
</dbReference>
<dbReference type="InterPro" id="IPR007599">
    <property type="entry name" value="DER1"/>
</dbReference>
<feature type="transmembrane region" description="Helical" evidence="7">
    <location>
        <begin position="99"/>
        <end position="117"/>
    </location>
</feature>
<reference evidence="9 10" key="1">
    <citation type="submission" date="2016-10" db="EMBL/GenBank/DDBJ databases">
        <title>Reductive evolution of mitochondrial metabolism and differential evolution of invasion-related proteins in Cryptosporidium.</title>
        <authorList>
            <person name="Liu S."/>
            <person name="Roellig D.M."/>
            <person name="Guo Y."/>
            <person name="Li N."/>
            <person name="Frace M.A."/>
            <person name="Tang K."/>
            <person name="Zhang L."/>
            <person name="Feng Y."/>
            <person name="Xiao L."/>
        </authorList>
    </citation>
    <scope>NUCLEOTIDE SEQUENCE [LARGE SCALE GENOMIC DNA]</scope>
    <source>
        <strain evidence="9">30847</strain>
    </source>
</reference>
<feature type="transmembrane region" description="Helical" evidence="7">
    <location>
        <begin position="20"/>
        <end position="43"/>
    </location>
</feature>
<keyword evidence="5 7" id="KW-1133">Transmembrane helix</keyword>
<evidence type="ECO:0000256" key="1">
    <source>
        <dbReference type="ARBA" id="ARBA00004477"/>
    </source>
</evidence>
<proteinExistence type="inferred from homology"/>
<dbReference type="Proteomes" id="UP000186804">
    <property type="component" value="Unassembled WGS sequence"/>
</dbReference>
<keyword evidence="10" id="KW-1185">Reference proteome</keyword>
<comment type="subcellular location">
    <subcellularLocation>
        <location evidence="1 7">Endoplasmic reticulum membrane</location>
        <topology evidence="1 7">Multi-pass membrane protein</topology>
    </subcellularLocation>
</comment>
<dbReference type="EMBL" id="LRBS01000031">
    <property type="protein sequence ID" value="OII77637.1"/>
    <property type="molecule type" value="Genomic_DNA"/>
</dbReference>
<evidence type="ECO:0000256" key="4">
    <source>
        <dbReference type="ARBA" id="ARBA00022824"/>
    </source>
</evidence>
<dbReference type="VEuPathDB" id="CryptoDB:cand_014530"/>